<dbReference type="EMBL" id="JAFCMP010000519">
    <property type="protein sequence ID" value="KAG5177987.1"/>
    <property type="molecule type" value="Genomic_DNA"/>
</dbReference>
<reference evidence="2" key="1">
    <citation type="submission" date="2021-02" db="EMBL/GenBank/DDBJ databases">
        <title>First Annotated Genome of the Yellow-green Alga Tribonema minus.</title>
        <authorList>
            <person name="Mahan K.M."/>
        </authorList>
    </citation>
    <scope>NUCLEOTIDE SEQUENCE</scope>
    <source>
        <strain evidence="2">UTEX B ZZ1240</strain>
    </source>
</reference>
<gene>
    <name evidence="2" type="ORF">JKP88DRAFT_330910</name>
</gene>
<dbReference type="AlphaFoldDB" id="A0A836CA79"/>
<name>A0A836CA79_9STRA</name>
<dbReference type="Proteomes" id="UP000664859">
    <property type="component" value="Unassembled WGS sequence"/>
</dbReference>
<protein>
    <submittedName>
        <fullName evidence="2">Uncharacterized protein</fullName>
    </submittedName>
</protein>
<comment type="caution">
    <text evidence="2">The sequence shown here is derived from an EMBL/GenBank/DDBJ whole genome shotgun (WGS) entry which is preliminary data.</text>
</comment>
<keyword evidence="3" id="KW-1185">Reference proteome</keyword>
<sequence length="308" mass="33943">MDLGASIDHHTLDHSPTSAFVKRRTPQRSHELAGDPCSSICRRRRRSSRNTKPPRLKKAGVSAYKSKQQTYDVLLYSVYPNVDGVGHAEPDGSGPTGCKADYYIFNSYMGNSKWSGDSMPLRLFYDTPLPQSPANPKSWAYVQVDYKEYHWRKCTAADGKNVERSGSCCADTKTVRVDPALIDAQTALTATIDYHDVSPATVKYVVGAPFSVKATSVIGGKAGTLGTVTFNLHLKLTCPATESSTQVQDGEVTRWQIRDCWSSSTGAQMFGTVQMTGAIERTLYPAIPDAKMRPEMYYEHGYFTAALL</sequence>
<accession>A0A836CA79</accession>
<proteinExistence type="predicted"/>
<evidence type="ECO:0000313" key="2">
    <source>
        <dbReference type="EMBL" id="KAG5177987.1"/>
    </source>
</evidence>
<organism evidence="2 3">
    <name type="scientific">Tribonema minus</name>
    <dbReference type="NCBI Taxonomy" id="303371"/>
    <lineage>
        <taxon>Eukaryota</taxon>
        <taxon>Sar</taxon>
        <taxon>Stramenopiles</taxon>
        <taxon>Ochrophyta</taxon>
        <taxon>PX clade</taxon>
        <taxon>Xanthophyceae</taxon>
        <taxon>Tribonematales</taxon>
        <taxon>Tribonemataceae</taxon>
        <taxon>Tribonema</taxon>
    </lineage>
</organism>
<feature type="region of interest" description="Disordered" evidence="1">
    <location>
        <begin position="1"/>
        <end position="35"/>
    </location>
</feature>
<evidence type="ECO:0000313" key="3">
    <source>
        <dbReference type="Proteomes" id="UP000664859"/>
    </source>
</evidence>
<evidence type="ECO:0000256" key="1">
    <source>
        <dbReference type="SAM" id="MobiDB-lite"/>
    </source>
</evidence>